<reference evidence="1 2" key="1">
    <citation type="journal article" date="2012" name="BMC Genomics">
        <title>Comparative genomics of the classical Bordetella subspecies: the evolution and exchange of virulence-associated diversity amongst closely related pathogens.</title>
        <authorList>
            <person name="Park J."/>
            <person name="Zhang Y."/>
            <person name="Buboltz A.M."/>
            <person name="Zhang X."/>
            <person name="Schuster S.C."/>
            <person name="Ahuja U."/>
            <person name="Liu M."/>
            <person name="Miller J.F."/>
            <person name="Sebaihia M."/>
            <person name="Bentley S.D."/>
            <person name="Parkhill J."/>
            <person name="Harvill E.T."/>
        </authorList>
    </citation>
    <scope>NUCLEOTIDE SEQUENCE [LARGE SCALE GENOMIC DNA]</scope>
    <source>
        <strain evidence="1 2">253</strain>
    </source>
</reference>
<proteinExistence type="predicted"/>
<sequence length="116" mass="12731">MAGTLAPIRALFFWPDGAAAPRLVDTGPHLRAPGRGGYQLRLLRPSLALRRLARGQARVSVWHGVLRIWQGDALRAAEPAHAGPRARALTAAELRYLAAWLHQQGLHWNTLHDAAL</sequence>
<dbReference type="EMBL" id="HE965806">
    <property type="protein sequence ID" value="CCJ55116.1"/>
    <property type="molecule type" value="Genomic_DNA"/>
</dbReference>
<evidence type="ECO:0000313" key="2">
    <source>
        <dbReference type="Proteomes" id="UP000007564"/>
    </source>
</evidence>
<accession>A0A0C6P9S0</accession>
<dbReference type="HOGENOM" id="CLU_2092067_0_0_4"/>
<dbReference type="RefSeq" id="WP_003807234.1">
    <property type="nucleotide sequence ID" value="NC_019382.1"/>
</dbReference>
<dbReference type="Proteomes" id="UP000007564">
    <property type="component" value="Chromosome"/>
</dbReference>
<dbReference type="KEGG" id="bbh:BN112_3199"/>
<evidence type="ECO:0000313" key="1">
    <source>
        <dbReference type="EMBL" id="CCJ55116.1"/>
    </source>
</evidence>
<name>A0A0C6P9S0_BORBO</name>
<dbReference type="GeneID" id="93206445"/>
<organism evidence="1 2">
    <name type="scientific">Bordetella bronchiseptica 253</name>
    <dbReference type="NCBI Taxonomy" id="568707"/>
    <lineage>
        <taxon>Bacteria</taxon>
        <taxon>Pseudomonadati</taxon>
        <taxon>Pseudomonadota</taxon>
        <taxon>Betaproteobacteria</taxon>
        <taxon>Burkholderiales</taxon>
        <taxon>Alcaligenaceae</taxon>
        <taxon>Bordetella</taxon>
    </lineage>
</organism>
<protein>
    <submittedName>
        <fullName evidence="1">Uncharacterized protein</fullName>
    </submittedName>
</protein>
<dbReference type="AlphaFoldDB" id="A0A0C6P9S0"/>
<gene>
    <name evidence="1" type="ORF">BN112_3199</name>
</gene>